<dbReference type="GO" id="GO:0005524">
    <property type="term" value="F:ATP binding"/>
    <property type="evidence" value="ECO:0007669"/>
    <property type="project" value="UniProtKB-UniRule"/>
</dbReference>
<evidence type="ECO:0000256" key="7">
    <source>
        <dbReference type="ARBA" id="ARBA00022741"/>
    </source>
</evidence>
<gene>
    <name evidence="12" type="primary">cysS</name>
    <name evidence="14" type="ORF">CH330_00665</name>
</gene>
<dbReference type="PANTHER" id="PTHR10890">
    <property type="entry name" value="CYSTEINYL-TRNA SYNTHETASE"/>
    <property type="match status" value="1"/>
</dbReference>
<comment type="caution">
    <text evidence="14">The sequence shown here is derived from an EMBL/GenBank/DDBJ whole genome shotgun (WGS) entry which is preliminary data.</text>
</comment>
<dbReference type="InterPro" id="IPR032678">
    <property type="entry name" value="tRNA-synt_1_cat_dom"/>
</dbReference>
<dbReference type="SUPFAM" id="SSF47323">
    <property type="entry name" value="Anticodon-binding domain of a subclass of class I aminoacyl-tRNA synthetases"/>
    <property type="match status" value="1"/>
</dbReference>
<evidence type="ECO:0000256" key="3">
    <source>
        <dbReference type="ARBA" id="ARBA00011245"/>
    </source>
</evidence>
<feature type="binding site" evidence="12">
    <location>
        <position position="246"/>
    </location>
    <ligand>
        <name>Zn(2+)</name>
        <dbReference type="ChEBI" id="CHEBI:29105"/>
    </ligand>
</feature>
<feature type="binding site" evidence="12">
    <location>
        <position position="27"/>
    </location>
    <ligand>
        <name>Zn(2+)</name>
        <dbReference type="ChEBI" id="CHEBI:29105"/>
    </ligand>
</feature>
<reference evidence="14 15" key="1">
    <citation type="submission" date="2017-07" db="EMBL/GenBank/DDBJ databases">
        <title>Recovery of genomes from metagenomes via a dereplication, aggregation, and scoring strategy.</title>
        <authorList>
            <person name="Sieber C.M."/>
            <person name="Probst A.J."/>
            <person name="Sharrar A."/>
            <person name="Thomas B.C."/>
            <person name="Hess M."/>
            <person name="Tringe S.G."/>
            <person name="Banfield J.F."/>
        </authorList>
    </citation>
    <scope>NUCLEOTIDE SEQUENCE [LARGE SCALE GENOMIC DNA]</scope>
    <source>
        <strain evidence="14">JGI_Cruoil_03_51_56</strain>
    </source>
</reference>
<dbReference type="InterPro" id="IPR009080">
    <property type="entry name" value="tRNAsynth_Ia_anticodon-bd"/>
</dbReference>
<evidence type="ECO:0000256" key="12">
    <source>
        <dbReference type="HAMAP-Rule" id="MF_00041"/>
    </source>
</evidence>
<comment type="similarity">
    <text evidence="2 12">Belongs to the class-I aminoacyl-tRNA synthetase family.</text>
</comment>
<dbReference type="NCBIfam" id="TIGR00435">
    <property type="entry name" value="cysS"/>
    <property type="match status" value="1"/>
</dbReference>
<dbReference type="GO" id="GO:0008270">
    <property type="term" value="F:zinc ion binding"/>
    <property type="evidence" value="ECO:0007669"/>
    <property type="project" value="UniProtKB-UniRule"/>
</dbReference>
<feature type="binding site" evidence="12">
    <location>
        <position position="277"/>
    </location>
    <ligand>
        <name>ATP</name>
        <dbReference type="ChEBI" id="CHEBI:30616"/>
    </ligand>
</feature>
<dbReference type="Pfam" id="PF01406">
    <property type="entry name" value="tRNA-synt_1e"/>
    <property type="match status" value="1"/>
</dbReference>
<evidence type="ECO:0000256" key="4">
    <source>
        <dbReference type="ARBA" id="ARBA00022490"/>
    </source>
</evidence>
<dbReference type="Pfam" id="PF23493">
    <property type="entry name" value="CysS_C"/>
    <property type="match status" value="1"/>
</dbReference>
<dbReference type="EC" id="6.1.1.16" evidence="12"/>
<dbReference type="Gene3D" id="1.20.120.1910">
    <property type="entry name" value="Cysteine-tRNA ligase, C-terminal anti-codon recognition domain"/>
    <property type="match status" value="1"/>
</dbReference>
<dbReference type="CDD" id="cd00672">
    <property type="entry name" value="CysRS_core"/>
    <property type="match status" value="1"/>
</dbReference>
<comment type="subunit">
    <text evidence="3 12">Monomer.</text>
</comment>
<dbReference type="GO" id="GO:0006423">
    <property type="term" value="P:cysteinyl-tRNA aminoacylation"/>
    <property type="evidence" value="ECO:0007669"/>
    <property type="project" value="UniProtKB-UniRule"/>
</dbReference>
<accession>A0A235BYD2</accession>
<evidence type="ECO:0000256" key="5">
    <source>
        <dbReference type="ARBA" id="ARBA00022598"/>
    </source>
</evidence>
<dbReference type="GO" id="GO:0004817">
    <property type="term" value="F:cysteine-tRNA ligase activity"/>
    <property type="evidence" value="ECO:0007669"/>
    <property type="project" value="UniProtKB-UniRule"/>
</dbReference>
<dbReference type="InterPro" id="IPR014729">
    <property type="entry name" value="Rossmann-like_a/b/a_fold"/>
</dbReference>
<dbReference type="HAMAP" id="MF_00041">
    <property type="entry name" value="Cys_tRNA_synth"/>
    <property type="match status" value="1"/>
</dbReference>
<dbReference type="AlphaFoldDB" id="A0A235BYD2"/>
<dbReference type="Pfam" id="PF09190">
    <property type="entry name" value="DALR_2"/>
    <property type="match status" value="1"/>
</dbReference>
<evidence type="ECO:0000256" key="11">
    <source>
        <dbReference type="ARBA" id="ARBA00023146"/>
    </source>
</evidence>
<keyword evidence="10 12" id="KW-0648">Protein biosynthesis</keyword>
<dbReference type="InterPro" id="IPR015273">
    <property type="entry name" value="Cys-tRNA-synt_Ia_DALR"/>
</dbReference>
<keyword evidence="9 12" id="KW-0067">ATP-binding</keyword>
<dbReference type="Proteomes" id="UP000215559">
    <property type="component" value="Unassembled WGS sequence"/>
</dbReference>
<comment type="subcellular location">
    <subcellularLocation>
        <location evidence="1 12">Cytoplasm</location>
    </subcellularLocation>
</comment>
<feature type="domain" description="Cysteinyl-tRNA synthetase class Ia DALR" evidence="13">
    <location>
        <begin position="353"/>
        <end position="405"/>
    </location>
</feature>
<evidence type="ECO:0000313" key="15">
    <source>
        <dbReference type="Proteomes" id="UP000215559"/>
    </source>
</evidence>
<evidence type="ECO:0000256" key="10">
    <source>
        <dbReference type="ARBA" id="ARBA00022917"/>
    </source>
</evidence>
<evidence type="ECO:0000313" key="14">
    <source>
        <dbReference type="EMBL" id="OYD17206.1"/>
    </source>
</evidence>
<keyword evidence="8 12" id="KW-0862">Zinc</keyword>
<evidence type="ECO:0000256" key="2">
    <source>
        <dbReference type="ARBA" id="ARBA00005594"/>
    </source>
</evidence>
<evidence type="ECO:0000256" key="8">
    <source>
        <dbReference type="ARBA" id="ARBA00022833"/>
    </source>
</evidence>
<organism evidence="14 15">
    <name type="scientific">candidate division WOR-3 bacterium JGI_Cruoil_03_51_56</name>
    <dbReference type="NCBI Taxonomy" id="1973747"/>
    <lineage>
        <taxon>Bacteria</taxon>
        <taxon>Bacteria division WOR-3</taxon>
    </lineage>
</organism>
<evidence type="ECO:0000256" key="1">
    <source>
        <dbReference type="ARBA" id="ARBA00004496"/>
    </source>
</evidence>
<comment type="cofactor">
    <cofactor evidence="12">
        <name>Zn(2+)</name>
        <dbReference type="ChEBI" id="CHEBI:29105"/>
    </cofactor>
    <text evidence="12">Binds 1 zinc ion per subunit.</text>
</comment>
<dbReference type="PANTHER" id="PTHR10890:SF3">
    <property type="entry name" value="CYSTEINE--TRNA LIGASE, CYTOPLASMIC"/>
    <property type="match status" value="1"/>
</dbReference>
<sequence>MKIYNTLTRRKEEFTPLEPGKVKIYTCGPTVYAYAHIGNFRSYVFSDIMRRTFEYLGYQVRQVMNITDVGHLTTDEVGTDKLELGAAREGKTPEEIARFYEKAFFEDAAKLNIQKPHITCRATEHIQDMIALIRRIEANGFAYHTKVGLIFDTMKYQDYARLGRLKLDEQKAGARVDVDPDRKNPSDFALWITNQPKHLMQWDSPWGKGFPSWHIECSAMSIKYLGERFDIHTGGVDHIPVHHTNEKAQNFAATGKEVVRYWVHGAFLTLGVTRMGKSEGNLVTISELESQGFEPAAFRYLCLTALYRSPLNFTEKSLKSAQNSLHGLLDFGRIASGWPEHEDSSWLKPYQEEFRSAVADDLNVPQALAVVWNLVHKANKQPDRNTWNTILDFDRVLGLGLKHLLSITSPVPEEVRRLAQEREQARTRKDWAEADRLRGRITELGYAIEDTPKGPRLKPQP</sequence>
<dbReference type="SUPFAM" id="SSF52374">
    <property type="entry name" value="Nucleotidylyl transferase"/>
    <property type="match status" value="1"/>
</dbReference>
<dbReference type="PRINTS" id="PR00983">
    <property type="entry name" value="TRNASYNTHCYS"/>
</dbReference>
<name>A0A235BYD2_UNCW3</name>
<keyword evidence="7 12" id="KW-0547">Nucleotide-binding</keyword>
<dbReference type="SMART" id="SM00840">
    <property type="entry name" value="DALR_2"/>
    <property type="match status" value="1"/>
</dbReference>
<proteinExistence type="inferred from homology"/>
<keyword evidence="5 12" id="KW-0436">Ligase</keyword>
<evidence type="ECO:0000259" key="13">
    <source>
        <dbReference type="SMART" id="SM00840"/>
    </source>
</evidence>
<protein>
    <recommendedName>
        <fullName evidence="12">Cysteine--tRNA ligase</fullName>
        <ecNumber evidence="12">6.1.1.16</ecNumber>
    </recommendedName>
    <alternativeName>
        <fullName evidence="12">Cysteinyl-tRNA synthetase</fullName>
        <shortName evidence="12">CysRS</shortName>
    </alternativeName>
</protein>
<dbReference type="InterPro" id="IPR056411">
    <property type="entry name" value="CysS_C"/>
</dbReference>
<keyword evidence="6 12" id="KW-0479">Metal-binding</keyword>
<dbReference type="Gene3D" id="3.40.50.620">
    <property type="entry name" value="HUPs"/>
    <property type="match status" value="1"/>
</dbReference>
<keyword evidence="4 12" id="KW-0963">Cytoplasm</keyword>
<evidence type="ECO:0000256" key="9">
    <source>
        <dbReference type="ARBA" id="ARBA00022840"/>
    </source>
</evidence>
<feature type="binding site" evidence="12">
    <location>
        <position position="242"/>
    </location>
    <ligand>
        <name>Zn(2+)</name>
        <dbReference type="ChEBI" id="CHEBI:29105"/>
    </ligand>
</feature>
<feature type="short sequence motif" description="'HIGH' region" evidence="12">
    <location>
        <begin position="29"/>
        <end position="39"/>
    </location>
</feature>
<feature type="short sequence motif" description="'KMSKS' region" evidence="12">
    <location>
        <begin position="274"/>
        <end position="278"/>
    </location>
</feature>
<dbReference type="GO" id="GO:0005829">
    <property type="term" value="C:cytosol"/>
    <property type="evidence" value="ECO:0007669"/>
    <property type="project" value="TreeGrafter"/>
</dbReference>
<dbReference type="InterPro" id="IPR015803">
    <property type="entry name" value="Cys-tRNA-ligase"/>
</dbReference>
<feature type="binding site" evidence="12">
    <location>
        <position position="217"/>
    </location>
    <ligand>
        <name>Zn(2+)</name>
        <dbReference type="ChEBI" id="CHEBI:29105"/>
    </ligand>
</feature>
<evidence type="ECO:0000256" key="6">
    <source>
        <dbReference type="ARBA" id="ARBA00022723"/>
    </source>
</evidence>
<keyword evidence="11 12" id="KW-0030">Aminoacyl-tRNA synthetase</keyword>
<dbReference type="InterPro" id="IPR024909">
    <property type="entry name" value="Cys-tRNA/MSH_ligase"/>
</dbReference>
<dbReference type="EMBL" id="NOZP01000015">
    <property type="protein sequence ID" value="OYD17206.1"/>
    <property type="molecule type" value="Genomic_DNA"/>
</dbReference>
<comment type="catalytic activity">
    <reaction evidence="12">
        <text>tRNA(Cys) + L-cysteine + ATP = L-cysteinyl-tRNA(Cys) + AMP + diphosphate</text>
        <dbReference type="Rhea" id="RHEA:17773"/>
        <dbReference type="Rhea" id="RHEA-COMP:9661"/>
        <dbReference type="Rhea" id="RHEA-COMP:9679"/>
        <dbReference type="ChEBI" id="CHEBI:30616"/>
        <dbReference type="ChEBI" id="CHEBI:33019"/>
        <dbReference type="ChEBI" id="CHEBI:35235"/>
        <dbReference type="ChEBI" id="CHEBI:78442"/>
        <dbReference type="ChEBI" id="CHEBI:78517"/>
        <dbReference type="ChEBI" id="CHEBI:456215"/>
        <dbReference type="EC" id="6.1.1.16"/>
    </reaction>
</comment>